<dbReference type="PANTHER" id="PTHR12149">
    <property type="entry name" value="FRUCTOSAMINE 3 KINASE-RELATED PROTEIN"/>
    <property type="match status" value="1"/>
</dbReference>
<dbReference type="Gene3D" id="3.90.1200.10">
    <property type="match status" value="1"/>
</dbReference>
<dbReference type="KEGG" id="salk:FBQ74_10310"/>
<dbReference type="Pfam" id="PF03881">
    <property type="entry name" value="Fructosamin_kin"/>
    <property type="match status" value="1"/>
</dbReference>
<dbReference type="GO" id="GO:0016301">
    <property type="term" value="F:kinase activity"/>
    <property type="evidence" value="ECO:0007669"/>
    <property type="project" value="UniProtKB-UniRule"/>
</dbReference>
<keyword evidence="2 3" id="KW-0418">Kinase</keyword>
<dbReference type="Gene3D" id="3.30.200.20">
    <property type="entry name" value="Phosphorylase Kinase, domain 1"/>
    <property type="match status" value="1"/>
</dbReference>
<keyword evidence="2" id="KW-0808">Transferase</keyword>
<proteinExistence type="inferred from homology"/>
<dbReference type="PIRSF" id="PIRSF006221">
    <property type="entry name" value="Ketosamine-3-kinase"/>
    <property type="match status" value="1"/>
</dbReference>
<dbReference type="InterPro" id="IPR011009">
    <property type="entry name" value="Kinase-like_dom_sf"/>
</dbReference>
<dbReference type="RefSeq" id="WP_139756598.1">
    <property type="nucleotide sequence ID" value="NZ_CP039852.1"/>
</dbReference>
<dbReference type="EMBL" id="CP039852">
    <property type="protein sequence ID" value="QCZ93856.1"/>
    <property type="molecule type" value="Genomic_DNA"/>
</dbReference>
<evidence type="ECO:0000313" key="4">
    <source>
        <dbReference type="Proteomes" id="UP000304912"/>
    </source>
</evidence>
<evidence type="ECO:0000256" key="1">
    <source>
        <dbReference type="ARBA" id="ARBA00009460"/>
    </source>
</evidence>
<accession>A0A5B7YEY1</accession>
<gene>
    <name evidence="3" type="ORF">FBQ74_10310</name>
</gene>
<dbReference type="InterPro" id="IPR016477">
    <property type="entry name" value="Fructo-/Ketosamine-3-kinase"/>
</dbReference>
<protein>
    <submittedName>
        <fullName evidence="3">Fructosamine kinase family protein</fullName>
    </submittedName>
</protein>
<sequence>MWHFISDHISEQTNQTFICQRTSAVSGGDTHSAYIIQGDAKRYFVKLRKAIGPEQLEHEAQGLSAIAGTHTVRTPAVICQGIAHNDDTSYEYLVLQHLHFTKPEDTGWKTFAQNLAALHQTEQSAAFGWSQDNYIGLTPQVNRQDSCWATFFAQNRIGVMLEKLAHTGEKLTTIDAFVEFTERYLQNHQPAPSLVHGDLWSGNIGFTCKGPVIFDPAVYIGDRETDIAMTSLFGRLPATFYQHYENAWPLCDGYQQREPLYQLYHLLNHALLFGGHYLSAAKSAIIDLQKK</sequence>
<dbReference type="SUPFAM" id="SSF56112">
    <property type="entry name" value="Protein kinase-like (PK-like)"/>
    <property type="match status" value="1"/>
</dbReference>
<evidence type="ECO:0000313" key="3">
    <source>
        <dbReference type="EMBL" id="QCZ93856.1"/>
    </source>
</evidence>
<keyword evidence="4" id="KW-1185">Reference proteome</keyword>
<comment type="similarity">
    <text evidence="1 2">Belongs to the fructosamine kinase family.</text>
</comment>
<organism evidence="3 4">
    <name type="scientific">Salinimonas iocasae</name>
    <dbReference type="NCBI Taxonomy" id="2572577"/>
    <lineage>
        <taxon>Bacteria</taxon>
        <taxon>Pseudomonadati</taxon>
        <taxon>Pseudomonadota</taxon>
        <taxon>Gammaproteobacteria</taxon>
        <taxon>Alteromonadales</taxon>
        <taxon>Alteromonadaceae</taxon>
        <taxon>Alteromonas/Salinimonas group</taxon>
        <taxon>Salinimonas</taxon>
    </lineage>
</organism>
<name>A0A5B7YEY1_9ALTE</name>
<evidence type="ECO:0000256" key="2">
    <source>
        <dbReference type="PIRNR" id="PIRNR006221"/>
    </source>
</evidence>
<dbReference type="Proteomes" id="UP000304912">
    <property type="component" value="Chromosome"/>
</dbReference>
<dbReference type="PANTHER" id="PTHR12149:SF8">
    <property type="entry name" value="PROTEIN-RIBULOSAMINE 3-KINASE"/>
    <property type="match status" value="1"/>
</dbReference>
<dbReference type="AlphaFoldDB" id="A0A5B7YEY1"/>
<reference evidence="3 4" key="1">
    <citation type="submission" date="2019-04" db="EMBL/GenBank/DDBJ databases">
        <title>Salinimonas iocasae sp. nov., a halophilic bacterium isolated from the outer tube casing of tubeworms in Okinawa Trough.</title>
        <authorList>
            <person name="Zhang H."/>
            <person name="Wang H."/>
            <person name="Li C."/>
        </authorList>
    </citation>
    <scope>NUCLEOTIDE SEQUENCE [LARGE SCALE GENOMIC DNA]</scope>
    <source>
        <strain evidence="3 4">KX18D6</strain>
    </source>
</reference>
<dbReference type="OrthoDB" id="5291879at2"/>